<dbReference type="GO" id="GO:0016020">
    <property type="term" value="C:membrane"/>
    <property type="evidence" value="ECO:0007669"/>
    <property type="project" value="TreeGrafter"/>
</dbReference>
<evidence type="ECO:0000256" key="4">
    <source>
        <dbReference type="PROSITE-ProRule" id="PRU01161"/>
    </source>
</evidence>
<dbReference type="GO" id="GO:0016042">
    <property type="term" value="P:lipid catabolic process"/>
    <property type="evidence" value="ECO:0007669"/>
    <property type="project" value="UniProtKB-UniRule"/>
</dbReference>
<name>A0A6J2XS79_SITOR</name>
<evidence type="ECO:0000256" key="1">
    <source>
        <dbReference type="ARBA" id="ARBA00022801"/>
    </source>
</evidence>
<dbReference type="RefSeq" id="XP_030753886.1">
    <property type="nucleotide sequence ID" value="XM_030898026.1"/>
</dbReference>
<dbReference type="InterPro" id="IPR045217">
    <property type="entry name" value="PNPLA8-like"/>
</dbReference>
<dbReference type="SUPFAM" id="SSF52151">
    <property type="entry name" value="FabD/lysophospholipase-like"/>
    <property type="match status" value="1"/>
</dbReference>
<dbReference type="PANTHER" id="PTHR24185:SF1">
    <property type="entry name" value="CALCIUM-INDEPENDENT PHOSPHOLIPASE A2-GAMMA"/>
    <property type="match status" value="1"/>
</dbReference>
<accession>A0A6J2XS79</accession>
<dbReference type="GeneID" id="115880746"/>
<feature type="active site" description="Nucleophile" evidence="4">
    <location>
        <position position="272"/>
    </location>
</feature>
<dbReference type="InterPro" id="IPR002641">
    <property type="entry name" value="PNPLA_dom"/>
</dbReference>
<dbReference type="CDD" id="cd07211">
    <property type="entry name" value="Pat_PNPLA8"/>
    <property type="match status" value="1"/>
</dbReference>
<keyword evidence="6" id="KW-1185">Reference proteome</keyword>
<dbReference type="OrthoDB" id="630895at2759"/>
<dbReference type="AlphaFoldDB" id="A0A6J2XS79"/>
<protein>
    <submittedName>
        <fullName evidence="7">Calcium-independent phospholipase A2-gamma-like isoform X1</fullName>
    </submittedName>
</protein>
<sequence>MKRVYTNTNKTYISVAKRYIPDSTSIDGLKMQAKSVILKQWKLINQLKIYFSKFAHDSNIENVLNKEFAKFLQKIDPKIYGNDFVQQFSSTISVDNSQEKSDAKGIDKDKGGISFPNIFSNMWKEETKSVTIPKWKTEKPAVSKELVAARTKSIVSSLALAESDKWRLYELENLITHLKQYPEAKHCAVKEGAIRLLLRLSYKGKKKSIQGPLNEALSLIGHAHPVRGEGIRILSIDGGGTRGILVIEMLRKLEELSGKPAYEMFDMICGVSTGAIIGALIGLKQHTLDETTEIYRSISSRVFTQSTLKGTSSLVWSHSYYDTELWEKLLQEQMDSTLIQTARNSKTPKYCAVSAVVNHPRLAAYVFRNYSLPYNVQSQYMGGYDHQVWEAVRASAAAPTYFEEFKIGNMILQDGGILVNNPTAVAIHEAKLLWPTTPIQCVVSFGTGRTVPNPIEIKVPTNNNTSWKHKFLAILDSATDTEGVHTMLSDLLPEGVYYRFNPYLTEMLEMSEIDPVKLEQLKRDAIMYLRRNEDKFQYAIKKLSVRRNYVQKSMDWINVQKQIYA</sequence>
<evidence type="ECO:0000256" key="3">
    <source>
        <dbReference type="ARBA" id="ARBA00023098"/>
    </source>
</evidence>
<dbReference type="InParanoid" id="A0A6J2XS79"/>
<dbReference type="Pfam" id="PF01734">
    <property type="entry name" value="Patatin"/>
    <property type="match status" value="1"/>
</dbReference>
<evidence type="ECO:0000259" key="5">
    <source>
        <dbReference type="PROSITE" id="PS51635"/>
    </source>
</evidence>
<feature type="short sequence motif" description="GXSXG" evidence="4">
    <location>
        <begin position="270"/>
        <end position="274"/>
    </location>
</feature>
<evidence type="ECO:0000313" key="6">
    <source>
        <dbReference type="Proteomes" id="UP000504635"/>
    </source>
</evidence>
<proteinExistence type="predicted"/>
<dbReference type="Gene3D" id="3.40.1090.10">
    <property type="entry name" value="Cytosolic phospholipase A2 catalytic domain"/>
    <property type="match status" value="1"/>
</dbReference>
<dbReference type="PROSITE" id="PS51635">
    <property type="entry name" value="PNPLA"/>
    <property type="match status" value="1"/>
</dbReference>
<feature type="short sequence motif" description="GXGXXG" evidence="4">
    <location>
        <begin position="238"/>
        <end position="243"/>
    </location>
</feature>
<dbReference type="Proteomes" id="UP000504635">
    <property type="component" value="Unplaced"/>
</dbReference>
<gene>
    <name evidence="7" type="primary">LOC115880746</name>
</gene>
<evidence type="ECO:0000256" key="2">
    <source>
        <dbReference type="ARBA" id="ARBA00022963"/>
    </source>
</evidence>
<feature type="active site" description="Proton acceptor" evidence="4">
    <location>
        <position position="414"/>
    </location>
</feature>
<dbReference type="PANTHER" id="PTHR24185">
    <property type="entry name" value="CALCIUM-INDEPENDENT PHOSPHOLIPASE A2-GAMMA"/>
    <property type="match status" value="1"/>
</dbReference>
<feature type="short sequence motif" description="DGA/G" evidence="4">
    <location>
        <begin position="414"/>
        <end position="416"/>
    </location>
</feature>
<dbReference type="InterPro" id="IPR016035">
    <property type="entry name" value="Acyl_Trfase/lysoPLipase"/>
</dbReference>
<evidence type="ECO:0000313" key="7">
    <source>
        <dbReference type="RefSeq" id="XP_030753886.1"/>
    </source>
</evidence>
<keyword evidence="1 4" id="KW-0378">Hydrolase</keyword>
<dbReference type="GO" id="GO:0047499">
    <property type="term" value="F:calcium-independent phospholipase A2 activity"/>
    <property type="evidence" value="ECO:0007669"/>
    <property type="project" value="TreeGrafter"/>
</dbReference>
<organism evidence="6 7">
    <name type="scientific">Sitophilus oryzae</name>
    <name type="common">Rice weevil</name>
    <name type="synonym">Curculio oryzae</name>
    <dbReference type="NCBI Taxonomy" id="7048"/>
    <lineage>
        <taxon>Eukaryota</taxon>
        <taxon>Metazoa</taxon>
        <taxon>Ecdysozoa</taxon>
        <taxon>Arthropoda</taxon>
        <taxon>Hexapoda</taxon>
        <taxon>Insecta</taxon>
        <taxon>Pterygota</taxon>
        <taxon>Neoptera</taxon>
        <taxon>Endopterygota</taxon>
        <taxon>Coleoptera</taxon>
        <taxon>Polyphaga</taxon>
        <taxon>Cucujiformia</taxon>
        <taxon>Curculionidae</taxon>
        <taxon>Dryophthorinae</taxon>
        <taxon>Sitophilus</taxon>
    </lineage>
</organism>
<keyword evidence="2 4" id="KW-0442">Lipid degradation</keyword>
<reference evidence="7" key="1">
    <citation type="submission" date="2025-08" db="UniProtKB">
        <authorList>
            <consortium name="RefSeq"/>
        </authorList>
    </citation>
    <scope>IDENTIFICATION</scope>
    <source>
        <tissue evidence="7">Gonads</tissue>
    </source>
</reference>
<dbReference type="KEGG" id="soy:115880746"/>
<feature type="domain" description="PNPLA" evidence="5">
    <location>
        <begin position="234"/>
        <end position="427"/>
    </location>
</feature>
<dbReference type="GO" id="GO:0019369">
    <property type="term" value="P:arachidonate metabolic process"/>
    <property type="evidence" value="ECO:0007669"/>
    <property type="project" value="TreeGrafter"/>
</dbReference>
<keyword evidence="3 4" id="KW-0443">Lipid metabolism</keyword>